<keyword evidence="1" id="KW-0812">Transmembrane</keyword>
<accession>A0A4Y4D406</accession>
<proteinExistence type="predicted"/>
<sequence>MSAVPYTLPAEQREQILTREITKRTSTGKAELLATRPFKAYVRTGQPLTAAWPVALTVHALWVVAVVVLAFLVLRFFAVLVVLALGWWFPRAFTRIEVITIGERGEVGVKTLYWGGAYKLEQHLKDPTRN</sequence>
<keyword evidence="1" id="KW-1133">Transmembrane helix</keyword>
<evidence type="ECO:0000313" key="2">
    <source>
        <dbReference type="EMBL" id="GEC99336.1"/>
    </source>
</evidence>
<reference evidence="2 3" key="1">
    <citation type="submission" date="2019-06" db="EMBL/GenBank/DDBJ databases">
        <title>Whole genome shotgun sequence of Kocuria varians NBRC 15358.</title>
        <authorList>
            <person name="Hosoyama A."/>
            <person name="Uohara A."/>
            <person name="Ohji S."/>
            <person name="Ichikawa N."/>
        </authorList>
    </citation>
    <scope>NUCLEOTIDE SEQUENCE [LARGE SCALE GENOMIC DNA]</scope>
    <source>
        <strain evidence="2 3">NBRC 15358</strain>
    </source>
</reference>
<protein>
    <submittedName>
        <fullName evidence="2">Uncharacterized protein</fullName>
    </submittedName>
</protein>
<organism evidence="2 3">
    <name type="scientific">Kocuria varians</name>
    <name type="common">Micrococcus varians</name>
    <dbReference type="NCBI Taxonomy" id="1272"/>
    <lineage>
        <taxon>Bacteria</taxon>
        <taxon>Bacillati</taxon>
        <taxon>Actinomycetota</taxon>
        <taxon>Actinomycetes</taxon>
        <taxon>Micrococcales</taxon>
        <taxon>Micrococcaceae</taxon>
        <taxon>Kocuria</taxon>
    </lineage>
</organism>
<dbReference type="RefSeq" id="WP_141269548.1">
    <property type="nucleotide sequence ID" value="NZ_BJNW01000012.1"/>
</dbReference>
<comment type="caution">
    <text evidence="2">The sequence shown here is derived from an EMBL/GenBank/DDBJ whole genome shotgun (WGS) entry which is preliminary data.</text>
</comment>
<dbReference type="AlphaFoldDB" id="A0A4Y4D406"/>
<gene>
    <name evidence="2" type="ORF">KVA01_14910</name>
</gene>
<evidence type="ECO:0000256" key="1">
    <source>
        <dbReference type="SAM" id="Phobius"/>
    </source>
</evidence>
<evidence type="ECO:0000313" key="3">
    <source>
        <dbReference type="Proteomes" id="UP000315730"/>
    </source>
</evidence>
<keyword evidence="1" id="KW-0472">Membrane</keyword>
<keyword evidence="3" id="KW-1185">Reference proteome</keyword>
<name>A0A4Y4D406_KOCVA</name>
<dbReference type="EMBL" id="BJNW01000012">
    <property type="protein sequence ID" value="GEC99336.1"/>
    <property type="molecule type" value="Genomic_DNA"/>
</dbReference>
<feature type="transmembrane region" description="Helical" evidence="1">
    <location>
        <begin position="60"/>
        <end position="89"/>
    </location>
</feature>
<dbReference type="Proteomes" id="UP000315730">
    <property type="component" value="Unassembled WGS sequence"/>
</dbReference>